<dbReference type="PROSITE" id="PS00409">
    <property type="entry name" value="PROKAR_NTER_METHYL"/>
    <property type="match status" value="1"/>
</dbReference>
<gene>
    <name evidence="2" type="ORF">N5I07_22335</name>
</gene>
<dbReference type="InterPro" id="IPR012902">
    <property type="entry name" value="N_methyl_site"/>
</dbReference>
<dbReference type="Proteomes" id="UP001160758">
    <property type="component" value="Unassembled WGS sequence"/>
</dbReference>
<feature type="transmembrane region" description="Helical" evidence="1">
    <location>
        <begin position="21"/>
        <end position="43"/>
    </location>
</feature>
<dbReference type="EMBL" id="JAOCFT010000002">
    <property type="protein sequence ID" value="MDH1900233.1"/>
    <property type="molecule type" value="Genomic_DNA"/>
</dbReference>
<sequence length="172" mass="18044">MMNYVSQNNKKMVSKKQGGFTLIEFSIVVAIAAVLLVVVLQVAEGVKYQTKQESLIKQMQQITTATERWKKGRPNKNGVSMSVLCATGSKLLDASVCGTAKDGKAANAFGGDITVVANTTNPSLVDITMAGLPADYITDLADTLAPMTTGRCQTATGCTTITVTGSSVKGTM</sequence>
<dbReference type="Pfam" id="PF07963">
    <property type="entry name" value="N_methyl"/>
    <property type="match status" value="1"/>
</dbReference>
<evidence type="ECO:0000256" key="1">
    <source>
        <dbReference type="SAM" id="Phobius"/>
    </source>
</evidence>
<name>A0AA42VGB3_AERCA</name>
<keyword evidence="1" id="KW-0812">Transmembrane</keyword>
<proteinExistence type="predicted"/>
<keyword evidence="1" id="KW-0472">Membrane</keyword>
<organism evidence="2 3">
    <name type="scientific">Aeromonas caviae</name>
    <name type="common">Aeromonas punctata</name>
    <dbReference type="NCBI Taxonomy" id="648"/>
    <lineage>
        <taxon>Bacteria</taxon>
        <taxon>Pseudomonadati</taxon>
        <taxon>Pseudomonadota</taxon>
        <taxon>Gammaproteobacteria</taxon>
        <taxon>Aeromonadales</taxon>
        <taxon>Aeromonadaceae</taxon>
        <taxon>Aeromonas</taxon>
    </lineage>
</organism>
<dbReference type="NCBIfam" id="TIGR02532">
    <property type="entry name" value="IV_pilin_GFxxxE"/>
    <property type="match status" value="1"/>
</dbReference>
<reference evidence="2" key="1">
    <citation type="submission" date="2022-09" db="EMBL/GenBank/DDBJ databases">
        <title>Intensive care unit water sources are persistently colonized with multi-drug resistant bacteria and are the site of extensive horizontal gene transfer of antibiotic resistance genes.</title>
        <authorList>
            <person name="Diorio-Toth L."/>
        </authorList>
    </citation>
    <scope>NUCLEOTIDE SEQUENCE</scope>
    <source>
        <strain evidence="2">GD03796</strain>
    </source>
</reference>
<protein>
    <submittedName>
        <fullName evidence="2">Prepilin-type N-terminal cleavage/methylation domain-containing protein</fullName>
    </submittedName>
</protein>
<dbReference type="AlphaFoldDB" id="A0AA42VGB3"/>
<dbReference type="RefSeq" id="WP_216945327.1">
    <property type="nucleotide sequence ID" value="NZ_CP100393.1"/>
</dbReference>
<evidence type="ECO:0000313" key="2">
    <source>
        <dbReference type="EMBL" id="MDH1900233.1"/>
    </source>
</evidence>
<keyword evidence="1" id="KW-1133">Transmembrane helix</keyword>
<dbReference type="SUPFAM" id="SSF54523">
    <property type="entry name" value="Pili subunits"/>
    <property type="match status" value="1"/>
</dbReference>
<dbReference type="Gene3D" id="3.30.1690.10">
    <property type="entry name" value="TcpA-like pilin"/>
    <property type="match status" value="1"/>
</dbReference>
<dbReference type="InterPro" id="IPR045584">
    <property type="entry name" value="Pilin-like"/>
</dbReference>
<comment type="caution">
    <text evidence="2">The sequence shown here is derived from an EMBL/GenBank/DDBJ whole genome shotgun (WGS) entry which is preliminary data.</text>
</comment>
<evidence type="ECO:0000313" key="3">
    <source>
        <dbReference type="Proteomes" id="UP001160758"/>
    </source>
</evidence>
<accession>A0AA42VGB3</accession>